<accession>A0ABD1K111</accession>
<keyword evidence="2" id="KW-0689">Ribosomal protein</keyword>
<dbReference type="InterPro" id="IPR010793">
    <property type="entry name" value="Ribosomal_mL37/mL65"/>
</dbReference>
<dbReference type="PANTHER" id="PTHR13014:SF3">
    <property type="entry name" value="LARGE RIBOSOMAL SUBUNIT PROTEIN ML65"/>
    <property type="match status" value="1"/>
</dbReference>
<proteinExistence type="predicted"/>
<dbReference type="Proteomes" id="UP001591681">
    <property type="component" value="Unassembled WGS sequence"/>
</dbReference>
<dbReference type="EMBL" id="JBHFQA010000010">
    <property type="protein sequence ID" value="KAL2092813.1"/>
    <property type="molecule type" value="Genomic_DNA"/>
</dbReference>
<keyword evidence="6" id="KW-1185">Reference proteome</keyword>
<evidence type="ECO:0000256" key="4">
    <source>
        <dbReference type="ARBA" id="ARBA00023274"/>
    </source>
</evidence>
<dbReference type="GO" id="GO:0005840">
    <property type="term" value="C:ribosome"/>
    <property type="evidence" value="ECO:0007669"/>
    <property type="project" value="UniProtKB-KW"/>
</dbReference>
<comment type="subcellular location">
    <subcellularLocation>
        <location evidence="1">Mitochondrion</location>
    </subcellularLocation>
</comment>
<sequence>MAAVMARLSVRQLSCMRGPALSANVNTNICDSTAKYPPILPSPTAKSRSAKRRRVAEFFDELRGLSVKDKLTSLTKFQRMKYVVYPQTFALNADRWYQHFTKTAYISGLPNKYSKSSHSIQDAAESGSQTTFSQIDDALFGEIRTLICDSLLQENCQVIKGRAFLYRALEHSIGPFLRNVASGLACILAKQSPLLRSSTFDSDPQVNFYWIRGKRNIPCGHRRGRPEPLRFQIDDRPHSQLRIQQQLPEFVPLGSEVSVEVPVVQHLPDRLPLFRRQYENSIYAGAKVDDPCCYGHTQFHLVPDHLRRDGVNKPKSGDHVEMAVRANAIASLFAWTGAQAMYQGFWSAEDVDKPFASQAIITDGQHFSFFCYQLNTLALTDEADANNTRKNLCWGTEGLRLYENINGNQVIGLNDDVIRLLVQFLLNGA</sequence>
<dbReference type="AlphaFoldDB" id="A0ABD1K111"/>
<evidence type="ECO:0000256" key="2">
    <source>
        <dbReference type="ARBA" id="ARBA00022980"/>
    </source>
</evidence>
<dbReference type="PANTHER" id="PTHR13014">
    <property type="entry name" value="MITOCHONDRIAL 28S RIBOSOMAL PROTEIN S30/P52 PRO-APOTOTIC PROTEIN"/>
    <property type="match status" value="1"/>
</dbReference>
<keyword evidence="3" id="KW-0496">Mitochondrion</keyword>
<comment type="caution">
    <text evidence="5">The sequence shown here is derived from an EMBL/GenBank/DDBJ whole genome shotgun (WGS) entry which is preliminary data.</text>
</comment>
<evidence type="ECO:0000313" key="6">
    <source>
        <dbReference type="Proteomes" id="UP001591681"/>
    </source>
</evidence>
<reference evidence="5 6" key="1">
    <citation type="submission" date="2024-09" db="EMBL/GenBank/DDBJ databases">
        <title>A chromosome-level genome assembly of Gray's grenadier anchovy, Coilia grayii.</title>
        <authorList>
            <person name="Fu Z."/>
        </authorList>
    </citation>
    <scope>NUCLEOTIDE SEQUENCE [LARGE SCALE GENOMIC DNA]</scope>
    <source>
        <strain evidence="5">G4</strain>
        <tissue evidence="5">Muscle</tissue>
    </source>
</reference>
<dbReference type="GO" id="GO:0005739">
    <property type="term" value="C:mitochondrion"/>
    <property type="evidence" value="ECO:0007669"/>
    <property type="project" value="UniProtKB-SubCell"/>
</dbReference>
<name>A0ABD1K111_9TELE</name>
<dbReference type="Pfam" id="PF07147">
    <property type="entry name" value="PDCD9"/>
    <property type="match status" value="1"/>
</dbReference>
<gene>
    <name evidence="5" type="ORF">ACEWY4_012611</name>
</gene>
<evidence type="ECO:0000256" key="1">
    <source>
        <dbReference type="ARBA" id="ARBA00004173"/>
    </source>
</evidence>
<dbReference type="GO" id="GO:1990904">
    <property type="term" value="C:ribonucleoprotein complex"/>
    <property type="evidence" value="ECO:0007669"/>
    <property type="project" value="UniProtKB-KW"/>
</dbReference>
<evidence type="ECO:0008006" key="7">
    <source>
        <dbReference type="Google" id="ProtNLM"/>
    </source>
</evidence>
<dbReference type="InterPro" id="IPR039982">
    <property type="entry name" value="Ribosomal_mL65"/>
</dbReference>
<evidence type="ECO:0000256" key="3">
    <source>
        <dbReference type="ARBA" id="ARBA00023128"/>
    </source>
</evidence>
<organism evidence="5 6">
    <name type="scientific">Coilia grayii</name>
    <name type="common">Gray's grenadier anchovy</name>
    <dbReference type="NCBI Taxonomy" id="363190"/>
    <lineage>
        <taxon>Eukaryota</taxon>
        <taxon>Metazoa</taxon>
        <taxon>Chordata</taxon>
        <taxon>Craniata</taxon>
        <taxon>Vertebrata</taxon>
        <taxon>Euteleostomi</taxon>
        <taxon>Actinopterygii</taxon>
        <taxon>Neopterygii</taxon>
        <taxon>Teleostei</taxon>
        <taxon>Clupei</taxon>
        <taxon>Clupeiformes</taxon>
        <taxon>Clupeoidei</taxon>
        <taxon>Engraulidae</taxon>
        <taxon>Coilinae</taxon>
        <taxon>Coilia</taxon>
    </lineage>
</organism>
<protein>
    <recommendedName>
        <fullName evidence="7">Mitochondrial ribosomal protein S30</fullName>
    </recommendedName>
</protein>
<evidence type="ECO:0000313" key="5">
    <source>
        <dbReference type="EMBL" id="KAL2092813.1"/>
    </source>
</evidence>
<keyword evidence="4" id="KW-0687">Ribonucleoprotein</keyword>